<dbReference type="Proteomes" id="UP000252530">
    <property type="component" value="Unassembled WGS sequence"/>
</dbReference>
<name>A0A366K702_9BIFI</name>
<sequence>MPAHLSDVLGSHDPLAHESARFLRPGFNYIDWKQSVISKLSRSAKSDEAVKHHIQHYDSAISVWLLLEVVDFRDSSVLFTGLTDDDQQAVTTSLGLCIHYNDPRRNPFSSWLKQLTIVRNTAMHHARLWNRGFIPVSSAAFSSTPGFYVLPTGQSEHILGALTMISHLLAILSPQSSWPARIKDLITNDLSHIPHRYDTELGCTSNGATSQLWQ</sequence>
<dbReference type="AlphaFoldDB" id="A0A366K702"/>
<organism evidence="1 2">
    <name type="scientific">Bifidobacterium aemilianum</name>
    <dbReference type="NCBI Taxonomy" id="2493120"/>
    <lineage>
        <taxon>Bacteria</taxon>
        <taxon>Bacillati</taxon>
        <taxon>Actinomycetota</taxon>
        <taxon>Actinomycetes</taxon>
        <taxon>Bifidobacteriales</taxon>
        <taxon>Bifidobacteriaceae</taxon>
        <taxon>Bifidobacterium</taxon>
    </lineage>
</organism>
<comment type="caution">
    <text evidence="1">The sequence shown here is derived from an EMBL/GenBank/DDBJ whole genome shotgun (WGS) entry which is preliminary data.</text>
</comment>
<gene>
    <name evidence="1" type="ORF">CRD60_06590</name>
</gene>
<dbReference type="InterPro" id="IPR011664">
    <property type="entry name" value="Abi_system_AbiD/AbiF-like"/>
</dbReference>
<evidence type="ECO:0000313" key="2">
    <source>
        <dbReference type="Proteomes" id="UP000252530"/>
    </source>
</evidence>
<dbReference type="Pfam" id="PF07751">
    <property type="entry name" value="Abi_2"/>
    <property type="match status" value="1"/>
</dbReference>
<dbReference type="EMBL" id="PDCG01000006">
    <property type="protein sequence ID" value="RBP97434.1"/>
    <property type="molecule type" value="Genomic_DNA"/>
</dbReference>
<proteinExistence type="predicted"/>
<evidence type="ECO:0008006" key="3">
    <source>
        <dbReference type="Google" id="ProtNLM"/>
    </source>
</evidence>
<keyword evidence="2" id="KW-1185">Reference proteome</keyword>
<evidence type="ECO:0000313" key="1">
    <source>
        <dbReference type="EMBL" id="RBP97434.1"/>
    </source>
</evidence>
<accession>A0A366K702</accession>
<protein>
    <recommendedName>
        <fullName evidence="3">CAAX protease</fullName>
    </recommendedName>
</protein>
<reference evidence="1 2" key="1">
    <citation type="submission" date="2017-10" db="EMBL/GenBank/DDBJ databases">
        <title>Bifidobacterium xylocopum sp. nov. and Bifidobacterium aemilianum sp. nov., from the carpenter bee (Xylocopa violacea) digestive tract.</title>
        <authorList>
            <person name="Alberoni D."/>
            <person name="Baffoni L."/>
            <person name="Di Gioia D."/>
            <person name="Gaggia F."/>
            <person name="Biavati B."/>
        </authorList>
    </citation>
    <scope>NUCLEOTIDE SEQUENCE [LARGE SCALE GENOMIC DNA]</scope>
    <source>
        <strain evidence="1 2">XV10</strain>
    </source>
</reference>
<dbReference type="OrthoDB" id="5363652at2"/>